<evidence type="ECO:0000313" key="1">
    <source>
        <dbReference type="EMBL" id="KAJ8974652.1"/>
    </source>
</evidence>
<protein>
    <submittedName>
        <fullName evidence="1">Uncharacterized protein</fullName>
    </submittedName>
</protein>
<comment type="caution">
    <text evidence="1">The sequence shown here is derived from an EMBL/GenBank/DDBJ whole genome shotgun (WGS) entry which is preliminary data.</text>
</comment>
<proteinExistence type="predicted"/>
<dbReference type="Proteomes" id="UP001162164">
    <property type="component" value="Unassembled WGS sequence"/>
</dbReference>
<dbReference type="EMBL" id="JAPWTJ010000955">
    <property type="protein sequence ID" value="KAJ8974652.1"/>
    <property type="molecule type" value="Genomic_DNA"/>
</dbReference>
<keyword evidence="2" id="KW-1185">Reference proteome</keyword>
<organism evidence="1 2">
    <name type="scientific">Molorchus minor</name>
    <dbReference type="NCBI Taxonomy" id="1323400"/>
    <lineage>
        <taxon>Eukaryota</taxon>
        <taxon>Metazoa</taxon>
        <taxon>Ecdysozoa</taxon>
        <taxon>Arthropoda</taxon>
        <taxon>Hexapoda</taxon>
        <taxon>Insecta</taxon>
        <taxon>Pterygota</taxon>
        <taxon>Neoptera</taxon>
        <taxon>Endopterygota</taxon>
        <taxon>Coleoptera</taxon>
        <taxon>Polyphaga</taxon>
        <taxon>Cucujiformia</taxon>
        <taxon>Chrysomeloidea</taxon>
        <taxon>Cerambycidae</taxon>
        <taxon>Lamiinae</taxon>
        <taxon>Monochamini</taxon>
        <taxon>Molorchus</taxon>
    </lineage>
</organism>
<reference evidence="1" key="1">
    <citation type="journal article" date="2023" name="Insect Mol. Biol.">
        <title>Genome sequencing provides insights into the evolution of gene families encoding plant cell wall-degrading enzymes in longhorned beetles.</title>
        <authorList>
            <person name="Shin N.R."/>
            <person name="Okamura Y."/>
            <person name="Kirsch R."/>
            <person name="Pauchet Y."/>
        </authorList>
    </citation>
    <scope>NUCLEOTIDE SEQUENCE</scope>
    <source>
        <strain evidence="1">MMC_N1</strain>
    </source>
</reference>
<sequence>MVYYILISNAFIRYSEEFSDIKHNIKVIAVFKYIELEFYIVNVGITPIFPTVHIAYSIKEVPSYSFH</sequence>
<name>A0ABQ9J9P0_9CUCU</name>
<gene>
    <name evidence="1" type="ORF">NQ317_019889</name>
</gene>
<evidence type="ECO:0000313" key="2">
    <source>
        <dbReference type="Proteomes" id="UP001162164"/>
    </source>
</evidence>
<accession>A0ABQ9J9P0</accession>